<dbReference type="EMBL" id="CP002281">
    <property type="protein sequence ID" value="ADO81867.1"/>
    <property type="molecule type" value="Genomic_DNA"/>
</dbReference>
<dbReference type="RefSeq" id="WP_013386538.1">
    <property type="nucleotide sequence ID" value="NC_014632.1"/>
</dbReference>
<dbReference type="CDD" id="cd07377">
    <property type="entry name" value="WHTH_GntR"/>
    <property type="match status" value="1"/>
</dbReference>
<evidence type="ECO:0000256" key="2">
    <source>
        <dbReference type="ARBA" id="ARBA00023125"/>
    </source>
</evidence>
<dbReference type="AlphaFoldDB" id="E3H6A8"/>
<name>E3H6A8_ILYPC</name>
<dbReference type="GO" id="GO:0003677">
    <property type="term" value="F:DNA binding"/>
    <property type="evidence" value="ECO:0007669"/>
    <property type="project" value="UniProtKB-KW"/>
</dbReference>
<evidence type="ECO:0000256" key="3">
    <source>
        <dbReference type="ARBA" id="ARBA00023163"/>
    </source>
</evidence>
<sequence length="228" mass="26860">MFFPIEVSDISELISNSIKNLIIEGKLKPGDKLPSERVLAEKFNVSRNTLREALGNLRLLGIIETKRNDGNFVSLNLEKVFIEMLKFMFLLKGTRKDVFIFRKSIEVEATIDSVKNFTDEDLLELSEKLEKFKNTPEKDYEEIAKLDMDFHFKLISKCENYLMFTLYKAIYALITEFLNDSVKIMDKKLLDQHHEEMFNYAKVKDIKQLKKSLENHLEVVQEFNFERN</sequence>
<dbReference type="HOGENOM" id="CLU_017584_9_3_0"/>
<keyword evidence="1" id="KW-0805">Transcription regulation</keyword>
<keyword evidence="2" id="KW-0238">DNA-binding</keyword>
<keyword evidence="3" id="KW-0804">Transcription</keyword>
<organism evidence="5 6">
    <name type="scientific">Ilyobacter polytropus (strain ATCC 51220 / DSM 2926 / LMG 16218 / CuHBu1)</name>
    <dbReference type="NCBI Taxonomy" id="572544"/>
    <lineage>
        <taxon>Bacteria</taxon>
        <taxon>Fusobacteriati</taxon>
        <taxon>Fusobacteriota</taxon>
        <taxon>Fusobacteriia</taxon>
        <taxon>Fusobacteriales</taxon>
        <taxon>Fusobacteriaceae</taxon>
        <taxon>Ilyobacter</taxon>
    </lineage>
</organism>
<keyword evidence="6" id="KW-1185">Reference proteome</keyword>
<dbReference type="Pfam" id="PF00392">
    <property type="entry name" value="GntR"/>
    <property type="match status" value="1"/>
</dbReference>
<dbReference type="InterPro" id="IPR011711">
    <property type="entry name" value="GntR_C"/>
</dbReference>
<gene>
    <name evidence="5" type="ordered locus">Ilyop_0078</name>
</gene>
<dbReference type="STRING" id="572544.Ilyop_0078"/>
<protein>
    <submittedName>
        <fullName evidence="5">Regulatory protein GntR HTH</fullName>
    </submittedName>
</protein>
<dbReference type="PANTHER" id="PTHR43537:SF43">
    <property type="entry name" value="GNTR-FAMILY TRANSCRIPTIONAL REGULATOR"/>
    <property type="match status" value="1"/>
</dbReference>
<dbReference type="SMART" id="SM00895">
    <property type="entry name" value="FCD"/>
    <property type="match status" value="1"/>
</dbReference>
<dbReference type="OrthoDB" id="1972820at2"/>
<dbReference type="Pfam" id="PF07729">
    <property type="entry name" value="FCD"/>
    <property type="match status" value="1"/>
</dbReference>
<dbReference type="SMART" id="SM00345">
    <property type="entry name" value="HTH_GNTR"/>
    <property type="match status" value="1"/>
</dbReference>
<feature type="domain" description="HTH gntR-type" evidence="4">
    <location>
        <begin position="8"/>
        <end position="76"/>
    </location>
</feature>
<accession>E3H6A8</accession>
<dbReference type="InterPro" id="IPR036390">
    <property type="entry name" value="WH_DNA-bd_sf"/>
</dbReference>
<dbReference type="SUPFAM" id="SSF46785">
    <property type="entry name" value="Winged helix' DNA-binding domain"/>
    <property type="match status" value="1"/>
</dbReference>
<dbReference type="GO" id="GO:0003700">
    <property type="term" value="F:DNA-binding transcription factor activity"/>
    <property type="evidence" value="ECO:0007669"/>
    <property type="project" value="InterPro"/>
</dbReference>
<evidence type="ECO:0000313" key="6">
    <source>
        <dbReference type="Proteomes" id="UP000006875"/>
    </source>
</evidence>
<dbReference type="Gene3D" id="1.10.10.10">
    <property type="entry name" value="Winged helix-like DNA-binding domain superfamily/Winged helix DNA-binding domain"/>
    <property type="match status" value="1"/>
</dbReference>
<dbReference type="eggNOG" id="COG2186">
    <property type="taxonomic scope" value="Bacteria"/>
</dbReference>
<dbReference type="InterPro" id="IPR036388">
    <property type="entry name" value="WH-like_DNA-bd_sf"/>
</dbReference>
<dbReference type="SUPFAM" id="SSF48008">
    <property type="entry name" value="GntR ligand-binding domain-like"/>
    <property type="match status" value="1"/>
</dbReference>
<dbReference type="PROSITE" id="PS50949">
    <property type="entry name" value="HTH_GNTR"/>
    <property type="match status" value="1"/>
</dbReference>
<dbReference type="KEGG" id="ipo:Ilyop_0078"/>
<evidence type="ECO:0000313" key="5">
    <source>
        <dbReference type="EMBL" id="ADO81867.1"/>
    </source>
</evidence>
<dbReference type="InterPro" id="IPR000524">
    <property type="entry name" value="Tscrpt_reg_HTH_GntR"/>
</dbReference>
<proteinExistence type="predicted"/>
<dbReference type="Gene3D" id="1.20.120.530">
    <property type="entry name" value="GntR ligand-binding domain-like"/>
    <property type="match status" value="1"/>
</dbReference>
<dbReference type="PRINTS" id="PR00035">
    <property type="entry name" value="HTHGNTR"/>
</dbReference>
<evidence type="ECO:0000256" key="1">
    <source>
        <dbReference type="ARBA" id="ARBA00023015"/>
    </source>
</evidence>
<evidence type="ECO:0000259" key="4">
    <source>
        <dbReference type="PROSITE" id="PS50949"/>
    </source>
</evidence>
<dbReference type="InterPro" id="IPR008920">
    <property type="entry name" value="TF_FadR/GntR_C"/>
</dbReference>
<reference evidence="5 6" key="1">
    <citation type="journal article" date="2010" name="Stand. Genomic Sci.">
        <title>Complete genome sequence of Ilyobacter polytropus type strain (CuHbu1).</title>
        <authorList>
            <person name="Sikorski J."/>
            <person name="Chertkov O."/>
            <person name="Lapidus A."/>
            <person name="Nolan M."/>
            <person name="Lucas S."/>
            <person name="Del Rio T.G."/>
            <person name="Tice H."/>
            <person name="Cheng J.F."/>
            <person name="Tapia R."/>
            <person name="Han C."/>
            <person name="Goodwin L."/>
            <person name="Pitluck S."/>
            <person name="Liolios K."/>
            <person name="Ivanova N."/>
            <person name="Mavromatis K."/>
            <person name="Mikhailova N."/>
            <person name="Pati A."/>
            <person name="Chen A."/>
            <person name="Palaniappan K."/>
            <person name="Land M."/>
            <person name="Hauser L."/>
            <person name="Chang Y.J."/>
            <person name="Jeffries C.D."/>
            <person name="Brambilla E."/>
            <person name="Yasawong M."/>
            <person name="Rohde M."/>
            <person name="Pukall R."/>
            <person name="Spring S."/>
            <person name="Goker M."/>
            <person name="Woyke T."/>
            <person name="Bristow J."/>
            <person name="Eisen J.A."/>
            <person name="Markowitz V."/>
            <person name="Hugenholtz P."/>
            <person name="Kyrpides N.C."/>
            <person name="Klenk H.P."/>
        </authorList>
    </citation>
    <scope>NUCLEOTIDE SEQUENCE [LARGE SCALE GENOMIC DNA]</scope>
    <source>
        <strain evidence="6">ATCC 51220 / DSM 2926 / LMG 16218 / CuHBu1</strain>
    </source>
</reference>
<dbReference type="PANTHER" id="PTHR43537">
    <property type="entry name" value="TRANSCRIPTIONAL REGULATOR, GNTR FAMILY"/>
    <property type="match status" value="1"/>
</dbReference>
<dbReference type="Proteomes" id="UP000006875">
    <property type="component" value="Chromosome"/>
</dbReference>